<evidence type="ECO:0000259" key="2">
    <source>
        <dbReference type="PROSITE" id="PS51729"/>
    </source>
</evidence>
<comment type="caution">
    <text evidence="3">The sequence shown here is derived from an EMBL/GenBank/DDBJ whole genome shotgun (WGS) entry which is preliminary data.</text>
</comment>
<organism evidence="3 4">
    <name type="scientific">Streptomyces amritsarensis</name>
    <dbReference type="NCBI Taxonomy" id="681158"/>
    <lineage>
        <taxon>Bacteria</taxon>
        <taxon>Bacillati</taxon>
        <taxon>Actinomycetota</taxon>
        <taxon>Actinomycetes</taxon>
        <taxon>Kitasatosporales</taxon>
        <taxon>Streptomycetaceae</taxon>
        <taxon>Streptomyces</taxon>
    </lineage>
</organism>
<sequence length="112" mass="12310">MEPQVADRPEKSRYEILAEAKAVADTRGDGTETAGFAEYHLSEGEIAFVHTEIDPRFGGRGLGGLLARGALDDARARGLRVLPYCPFVRGWIGKHPEYADLVPEARRARFGL</sequence>
<dbReference type="Proteomes" id="UP000187151">
    <property type="component" value="Unassembled WGS sequence"/>
</dbReference>
<dbReference type="PROSITE" id="PS51186">
    <property type="entry name" value="GNAT"/>
    <property type="match status" value="1"/>
</dbReference>
<name>A0ABX3FX72_9ACTN</name>
<protein>
    <submittedName>
        <fullName evidence="3">GNAT family N-acetyltransferase</fullName>
    </submittedName>
</protein>
<dbReference type="Gene3D" id="3.40.630.30">
    <property type="match status" value="1"/>
</dbReference>
<evidence type="ECO:0000313" key="3">
    <source>
        <dbReference type="EMBL" id="OLZ51764.1"/>
    </source>
</evidence>
<feature type="domain" description="N-acetyltransferase" evidence="1">
    <location>
        <begin position="1"/>
        <end position="112"/>
    </location>
</feature>
<feature type="domain" description="N-acetyltransferase" evidence="2">
    <location>
        <begin position="6"/>
        <end position="103"/>
    </location>
</feature>
<proteinExistence type="predicted"/>
<dbReference type="Pfam" id="PF14542">
    <property type="entry name" value="Acetyltransf_CG"/>
    <property type="match status" value="1"/>
</dbReference>
<dbReference type="SUPFAM" id="SSF55729">
    <property type="entry name" value="Acyl-CoA N-acyltransferases (Nat)"/>
    <property type="match status" value="1"/>
</dbReference>
<dbReference type="PROSITE" id="PS51729">
    <property type="entry name" value="GNAT_YJDJ"/>
    <property type="match status" value="1"/>
</dbReference>
<evidence type="ECO:0000259" key="1">
    <source>
        <dbReference type="PROSITE" id="PS51186"/>
    </source>
</evidence>
<dbReference type="InterPro" id="IPR031165">
    <property type="entry name" value="GNAT_YJDJ"/>
</dbReference>
<dbReference type="InterPro" id="IPR045057">
    <property type="entry name" value="Gcn5-rel_NAT"/>
</dbReference>
<reference evidence="3 4" key="1">
    <citation type="submission" date="2016-01" db="EMBL/GenBank/DDBJ databases">
        <title>Streptomyces amritsarensis strain MTCC 11845 genome sequencing and assembly.</title>
        <authorList>
            <person name="Sharma D."/>
            <person name="Nair G.R."/>
            <person name="Kaur G."/>
            <person name="Manhas R.K."/>
            <person name="Mayilraj S."/>
        </authorList>
    </citation>
    <scope>NUCLEOTIDE SEQUENCE [LARGE SCALE GENOMIC DNA]</scope>
    <source>
        <strain evidence="3 4">MTCC 11845</strain>
    </source>
</reference>
<dbReference type="RefSeq" id="WP_076046760.1">
    <property type="nucleotide sequence ID" value="NZ_MQUR01000118.1"/>
</dbReference>
<dbReference type="InterPro" id="IPR016181">
    <property type="entry name" value="Acyl_CoA_acyltransferase"/>
</dbReference>
<evidence type="ECO:0000313" key="4">
    <source>
        <dbReference type="Proteomes" id="UP000187151"/>
    </source>
</evidence>
<gene>
    <name evidence="3" type="ORF">AVW11_31740</name>
</gene>
<keyword evidence="4" id="KW-1185">Reference proteome</keyword>
<dbReference type="EMBL" id="MQUR01000118">
    <property type="protein sequence ID" value="OLZ51764.1"/>
    <property type="molecule type" value="Genomic_DNA"/>
</dbReference>
<dbReference type="PANTHER" id="PTHR31435:SF10">
    <property type="entry name" value="BSR4717 PROTEIN"/>
    <property type="match status" value="1"/>
</dbReference>
<dbReference type="PANTHER" id="PTHR31435">
    <property type="entry name" value="PROTEIN NATD1"/>
    <property type="match status" value="1"/>
</dbReference>
<accession>A0ABX3FX72</accession>
<dbReference type="InterPro" id="IPR000182">
    <property type="entry name" value="GNAT_dom"/>
</dbReference>